<proteinExistence type="predicted"/>
<dbReference type="EMBL" id="JANURM010000004">
    <property type="protein sequence ID" value="MDL0088724.1"/>
    <property type="molecule type" value="Genomic_DNA"/>
</dbReference>
<evidence type="ECO:0000313" key="2">
    <source>
        <dbReference type="Proteomes" id="UP001173801"/>
    </source>
</evidence>
<keyword evidence="2" id="KW-1185">Reference proteome</keyword>
<evidence type="ECO:0000313" key="1">
    <source>
        <dbReference type="EMBL" id="MDL0088724.1"/>
    </source>
</evidence>
<comment type="caution">
    <text evidence="1">The sequence shown here is derived from an EMBL/GenBank/DDBJ whole genome shotgun (WGS) entry which is preliminary data.</text>
</comment>
<accession>A0ABT7HP96</accession>
<dbReference type="Proteomes" id="UP001173801">
    <property type="component" value="Unassembled WGS sequence"/>
</dbReference>
<sequence>MIKISDFGFMHEYKNDISLQIYNLALIVAEIKISNNICINRGCFSKSDFNAKFFKQPYYDEILSDILLKKPLFNGVNLEKTECGFSQNYKEISYEVCKNDLKFKDKNVKIILKEQK</sequence>
<organism evidence="1 2">
    <name type="scientific">Campylobacter gastrosuis</name>
    <dbReference type="NCBI Taxonomy" id="2974576"/>
    <lineage>
        <taxon>Bacteria</taxon>
        <taxon>Pseudomonadati</taxon>
        <taxon>Campylobacterota</taxon>
        <taxon>Epsilonproteobacteria</taxon>
        <taxon>Campylobacterales</taxon>
        <taxon>Campylobacteraceae</taxon>
        <taxon>Campylobacter</taxon>
    </lineage>
</organism>
<reference evidence="1" key="1">
    <citation type="submission" date="2022-08" db="EMBL/GenBank/DDBJ databases">
        <authorList>
            <person name="Wang H."/>
        </authorList>
    </citation>
    <scope>NUCLEOTIDE SEQUENCE</scope>
    <source>
        <strain evidence="1">PS10</strain>
    </source>
</reference>
<reference evidence="1" key="2">
    <citation type="journal article" date="2023" name="Microorganisms">
        <title>Isolation and Genomic Characteristics of Cat-Borne Campylobacter felis sp. nov. and Sheep-Borne Campylobacter ovis sp. nov.</title>
        <authorList>
            <person name="Wang H."/>
            <person name="Li Y."/>
            <person name="Gu Y."/>
            <person name="Zhou G."/>
            <person name="Chen X."/>
            <person name="Zhang X."/>
            <person name="Shao Z."/>
            <person name="Zhang J."/>
            <person name="Zhang M."/>
        </authorList>
    </citation>
    <scope>NUCLEOTIDE SEQUENCE</scope>
    <source>
        <strain evidence="1">PS10</strain>
    </source>
</reference>
<protein>
    <submittedName>
        <fullName evidence="1">Uncharacterized protein</fullName>
    </submittedName>
</protein>
<name>A0ABT7HP96_9BACT</name>
<gene>
    <name evidence="1" type="ORF">NYG85_04965</name>
</gene>